<reference evidence="5" key="1">
    <citation type="journal article" date="2014" name="Front. Microbiol.">
        <title>High frequency of phylogenetically diverse reductive dehalogenase-homologous genes in deep subseafloor sedimentary metagenomes.</title>
        <authorList>
            <person name="Kawai M."/>
            <person name="Futagami T."/>
            <person name="Toyoda A."/>
            <person name="Takaki Y."/>
            <person name="Nishi S."/>
            <person name="Hori S."/>
            <person name="Arai W."/>
            <person name="Tsubouchi T."/>
            <person name="Morono Y."/>
            <person name="Uchiyama I."/>
            <person name="Ito T."/>
            <person name="Fujiyama A."/>
            <person name="Inagaki F."/>
            <person name="Takami H."/>
        </authorList>
    </citation>
    <scope>NUCLEOTIDE SEQUENCE</scope>
    <source>
        <strain evidence="5">Expedition CK06-06</strain>
    </source>
</reference>
<dbReference type="Gene3D" id="3.40.50.300">
    <property type="entry name" value="P-loop containing nucleotide triphosphate hydrolases"/>
    <property type="match status" value="1"/>
</dbReference>
<name>X0V336_9ZZZZ</name>
<keyword evidence="2" id="KW-0547">Nucleotide-binding</keyword>
<dbReference type="AlphaFoldDB" id="X0V336"/>
<feature type="domain" description="ABC transporter" evidence="4">
    <location>
        <begin position="4"/>
        <end position="215"/>
    </location>
</feature>
<comment type="caution">
    <text evidence="5">The sequence shown here is derived from an EMBL/GenBank/DDBJ whole genome shotgun (WGS) entry which is preliminary data.</text>
</comment>
<feature type="non-terminal residue" evidence="5">
    <location>
        <position position="215"/>
    </location>
</feature>
<dbReference type="EMBL" id="BARS01015847">
    <property type="protein sequence ID" value="GAF95045.1"/>
    <property type="molecule type" value="Genomic_DNA"/>
</dbReference>
<evidence type="ECO:0000256" key="2">
    <source>
        <dbReference type="ARBA" id="ARBA00022741"/>
    </source>
</evidence>
<dbReference type="InterPro" id="IPR047641">
    <property type="entry name" value="ABC_transpr_MalK/UgpC-like"/>
</dbReference>
<evidence type="ECO:0000256" key="1">
    <source>
        <dbReference type="ARBA" id="ARBA00022448"/>
    </source>
</evidence>
<proteinExistence type="predicted"/>
<dbReference type="SUPFAM" id="SSF52540">
    <property type="entry name" value="P-loop containing nucleoside triphosphate hydrolases"/>
    <property type="match status" value="1"/>
</dbReference>
<keyword evidence="3" id="KW-0067">ATP-binding</keyword>
<evidence type="ECO:0000259" key="4">
    <source>
        <dbReference type="PROSITE" id="PS50893"/>
    </source>
</evidence>
<sequence>MATVTLEHVTKTYPSREGEVRAVDDLSLTVADRELVVVVGPSGCGKTTTLRSVAGLEEIDSGTIRIGDRDVTRMAPKDRDIAMVFQNYALYPHMTVFTNMAFGLKMRRVPKDRIKRKVHEVAEMLGLEQLLDRKPAALSGGERQRVAVGRAIVRRPQVFLFDEPLSNLDAKLRVHMRTEIKSLHRRLETTIIYVTHDQEEAMTLGDRLVIMNRES</sequence>
<dbReference type="GO" id="GO:0016887">
    <property type="term" value="F:ATP hydrolysis activity"/>
    <property type="evidence" value="ECO:0007669"/>
    <property type="project" value="InterPro"/>
</dbReference>
<dbReference type="FunFam" id="3.40.50.300:FF:000042">
    <property type="entry name" value="Maltose/maltodextrin ABC transporter, ATP-binding protein"/>
    <property type="match status" value="1"/>
</dbReference>
<keyword evidence="1" id="KW-0813">Transport</keyword>
<dbReference type="InterPro" id="IPR015855">
    <property type="entry name" value="ABC_transpr_MalK-like"/>
</dbReference>
<dbReference type="PANTHER" id="PTHR43875">
    <property type="entry name" value="MALTODEXTRIN IMPORT ATP-BINDING PROTEIN MSMX"/>
    <property type="match status" value="1"/>
</dbReference>
<dbReference type="GO" id="GO:0008643">
    <property type="term" value="P:carbohydrate transport"/>
    <property type="evidence" value="ECO:0007669"/>
    <property type="project" value="InterPro"/>
</dbReference>
<dbReference type="PROSITE" id="PS50893">
    <property type="entry name" value="ABC_TRANSPORTER_2"/>
    <property type="match status" value="1"/>
</dbReference>
<dbReference type="InterPro" id="IPR003593">
    <property type="entry name" value="AAA+_ATPase"/>
</dbReference>
<dbReference type="SMART" id="SM00382">
    <property type="entry name" value="AAA"/>
    <property type="match status" value="1"/>
</dbReference>
<gene>
    <name evidence="5" type="ORF">S01H1_26165</name>
</gene>
<dbReference type="CDD" id="cd03301">
    <property type="entry name" value="ABC_MalK_N"/>
    <property type="match status" value="1"/>
</dbReference>
<dbReference type="Pfam" id="PF00005">
    <property type="entry name" value="ABC_tran"/>
    <property type="match status" value="1"/>
</dbReference>
<dbReference type="InterPro" id="IPR027417">
    <property type="entry name" value="P-loop_NTPase"/>
</dbReference>
<evidence type="ECO:0000256" key="3">
    <source>
        <dbReference type="ARBA" id="ARBA00022840"/>
    </source>
</evidence>
<dbReference type="GO" id="GO:0140359">
    <property type="term" value="F:ABC-type transporter activity"/>
    <property type="evidence" value="ECO:0007669"/>
    <property type="project" value="InterPro"/>
</dbReference>
<accession>X0V336</accession>
<dbReference type="GO" id="GO:0005524">
    <property type="term" value="F:ATP binding"/>
    <property type="evidence" value="ECO:0007669"/>
    <property type="project" value="UniProtKB-KW"/>
</dbReference>
<dbReference type="InterPro" id="IPR003439">
    <property type="entry name" value="ABC_transporter-like_ATP-bd"/>
</dbReference>
<dbReference type="GO" id="GO:0055052">
    <property type="term" value="C:ATP-binding cassette (ABC) transporter complex, substrate-binding subunit-containing"/>
    <property type="evidence" value="ECO:0007669"/>
    <property type="project" value="TreeGrafter"/>
</dbReference>
<evidence type="ECO:0000313" key="5">
    <source>
        <dbReference type="EMBL" id="GAF95045.1"/>
    </source>
</evidence>
<dbReference type="PANTHER" id="PTHR43875:SF1">
    <property type="entry name" value="OSMOPROTECTIVE COMPOUNDS UPTAKE ATP-BINDING PROTEIN GGTA"/>
    <property type="match status" value="1"/>
</dbReference>
<dbReference type="InterPro" id="IPR017871">
    <property type="entry name" value="ABC_transporter-like_CS"/>
</dbReference>
<protein>
    <recommendedName>
        <fullName evidence="4">ABC transporter domain-containing protein</fullName>
    </recommendedName>
</protein>
<organism evidence="5">
    <name type="scientific">marine sediment metagenome</name>
    <dbReference type="NCBI Taxonomy" id="412755"/>
    <lineage>
        <taxon>unclassified sequences</taxon>
        <taxon>metagenomes</taxon>
        <taxon>ecological metagenomes</taxon>
    </lineage>
</organism>
<dbReference type="PROSITE" id="PS00211">
    <property type="entry name" value="ABC_TRANSPORTER_1"/>
    <property type="match status" value="1"/>
</dbReference>